<dbReference type="KEGG" id="sfol:H3H32_12400"/>
<name>A0A7G5H3D2_9BACT</name>
<evidence type="ECO:0000313" key="1">
    <source>
        <dbReference type="EMBL" id="QMW05624.1"/>
    </source>
</evidence>
<dbReference type="EMBL" id="CP059732">
    <property type="protein sequence ID" value="QMW05624.1"/>
    <property type="molecule type" value="Genomic_DNA"/>
</dbReference>
<keyword evidence="2" id="KW-1185">Reference proteome</keyword>
<evidence type="ECO:0000313" key="2">
    <source>
        <dbReference type="Proteomes" id="UP000515369"/>
    </source>
</evidence>
<organism evidence="1 2">
    <name type="scientific">Spirosoma foliorum</name>
    <dbReference type="NCBI Taxonomy" id="2710596"/>
    <lineage>
        <taxon>Bacteria</taxon>
        <taxon>Pseudomonadati</taxon>
        <taxon>Bacteroidota</taxon>
        <taxon>Cytophagia</taxon>
        <taxon>Cytophagales</taxon>
        <taxon>Cytophagaceae</taxon>
        <taxon>Spirosoma</taxon>
    </lineage>
</organism>
<sequence>MKLAKFEKNRINFDDFQAETSLEKLLGTFASPGLGPSFPLPSFFSIDTLSVTRTVGKGRTNLTFIQPDIVQADAMTPYASFDRRNSPIRNPTIQMHFEPVAYGITSVSNYVMVFLIENSSQNQFSLQGNAGLGTVGNAGTKVLNGKQAVALTFSNVPPSQQIYGYLEQTAGSSWNYYSTTIRFPLPVVHS</sequence>
<dbReference type="AlphaFoldDB" id="A0A7G5H3D2"/>
<accession>A0A7G5H3D2</accession>
<dbReference type="RefSeq" id="WP_182463005.1">
    <property type="nucleotide sequence ID" value="NZ_CP059732.1"/>
</dbReference>
<protein>
    <submittedName>
        <fullName evidence="1">Uncharacterized protein</fullName>
    </submittedName>
</protein>
<dbReference type="Proteomes" id="UP000515369">
    <property type="component" value="Chromosome"/>
</dbReference>
<reference evidence="1 2" key="1">
    <citation type="submission" date="2020-07" db="EMBL/GenBank/DDBJ databases">
        <title>Spirosoma foliorum sp. nov., isolated from the leaves on the Nejang mountain Korea, Republic of.</title>
        <authorList>
            <person name="Ho H."/>
            <person name="Lee Y.-J."/>
            <person name="Nurcahyanto D.-A."/>
            <person name="Kim S.-G."/>
        </authorList>
    </citation>
    <scope>NUCLEOTIDE SEQUENCE [LARGE SCALE GENOMIC DNA]</scope>
    <source>
        <strain evidence="1 2">PL0136</strain>
    </source>
</reference>
<proteinExistence type="predicted"/>
<gene>
    <name evidence="1" type="ORF">H3H32_12400</name>
</gene>